<evidence type="ECO:0000256" key="1">
    <source>
        <dbReference type="ARBA" id="ARBA00001946"/>
    </source>
</evidence>
<dbReference type="InterPro" id="IPR035895">
    <property type="entry name" value="HPr-like_sf"/>
</dbReference>
<dbReference type="InterPro" id="IPR036637">
    <property type="entry name" value="Phosphohistidine_dom_sf"/>
</dbReference>
<keyword evidence="5 8" id="KW-0418">Kinase</keyword>
<evidence type="ECO:0000256" key="5">
    <source>
        <dbReference type="ARBA" id="ARBA00022777"/>
    </source>
</evidence>
<dbReference type="GO" id="GO:0009401">
    <property type="term" value="P:phosphoenolpyruvate-dependent sugar phosphotransferase system"/>
    <property type="evidence" value="ECO:0007669"/>
    <property type="project" value="InterPro"/>
</dbReference>
<dbReference type="Pfam" id="PF02896">
    <property type="entry name" value="PEP-utilizers_C"/>
    <property type="match status" value="1"/>
</dbReference>
<evidence type="ECO:0000256" key="3">
    <source>
        <dbReference type="ARBA" id="ARBA00022679"/>
    </source>
</evidence>
<sequence length="599" mass="66313">MNIFDFFKQNTTTKVQLNAPHGVHLRPSAMIANIAKGHNGKVLIELGSTKIDAKDMNKILALGLKNGDEVTFIASGKNANFVIDKIVSFLSTLTNENIDDTQSVSNRVFDFEGKKIKGDIISSGLGIGKPYFWQNDNHSVTTKQTFDNAYKKTLDKLSSMDDNDIFVAQKALLESLPKTSLEEFESAIKSAISSLRGSEHEAKIADYKDLLNSVNSNMNGAKNAQFPKDDFIVIADELLPSDIVKLVNSSAKGAVVKNLSPRSHVALLLRSHKIPAISVSEDIENYNDVIIVDATSGLLVVKPSEDDLVRAKEEIEKNNKDNLVEFENRFESATTKNGKAIKVQANIADVQSAKEALMSGCDGIGLLRSEFLFQEQKPSLDEQCKAYSEIFELFDEVTVRTLDIGGDKSLPYIKLDDEQNPFLGIRGVRLLKTHKDIIGEQLLAILKASRKKELKVMFPMVATTDEFIEAKELAIEIAKEHELSLENVSFGIMVEVPSVLFLLEEFNKVVDFYSIGTNDLTQYLFAIDRTHKTLKIDPHSDALFDALSLIVKKSSKPVSICGELASDEEVINRLIDIGIDTLSVPSKMVPSIKSRIRNV</sequence>
<dbReference type="Gene3D" id="1.10.274.10">
    <property type="entry name" value="PtsI, HPr-binding domain"/>
    <property type="match status" value="1"/>
</dbReference>
<dbReference type="EC" id="2.7.1.69" evidence="8"/>
<dbReference type="GO" id="GO:0008965">
    <property type="term" value="F:phosphoenolpyruvate-protein phosphotransferase activity"/>
    <property type="evidence" value="ECO:0007669"/>
    <property type="project" value="UniProtKB-EC"/>
</dbReference>
<dbReference type="InterPro" id="IPR050499">
    <property type="entry name" value="PEP-utilizing_PTS_enzyme"/>
</dbReference>
<dbReference type="InterPro" id="IPR000121">
    <property type="entry name" value="PEP_util_C"/>
</dbReference>
<dbReference type="Pfam" id="PF00381">
    <property type="entry name" value="PTS-HPr"/>
    <property type="match status" value="1"/>
</dbReference>
<dbReference type="Pfam" id="PF00391">
    <property type="entry name" value="PEP-utilizers"/>
    <property type="match status" value="1"/>
</dbReference>
<reference evidence="8" key="1">
    <citation type="submission" date="2015-11" db="EMBL/GenBank/DDBJ databases">
        <authorList>
            <person name="Zhang Y."/>
            <person name="Guo Z."/>
        </authorList>
    </citation>
    <scope>NUCLEOTIDE SEQUENCE</scope>
    <source>
        <strain evidence="8">BN30871</strain>
    </source>
</reference>
<dbReference type="GO" id="GO:0046872">
    <property type="term" value="F:metal ion binding"/>
    <property type="evidence" value="ECO:0007669"/>
    <property type="project" value="UniProtKB-KW"/>
</dbReference>
<dbReference type="PANTHER" id="PTHR46244">
    <property type="entry name" value="PHOSPHOENOLPYRUVATE-PROTEIN PHOSPHOTRANSFERASE"/>
    <property type="match status" value="1"/>
</dbReference>
<evidence type="ECO:0000259" key="7">
    <source>
        <dbReference type="PROSITE" id="PS51350"/>
    </source>
</evidence>
<organism evidence="8">
    <name type="scientific">Sulfurovum sp. enrichment culture clone C5</name>
    <dbReference type="NCBI Taxonomy" id="497650"/>
    <lineage>
        <taxon>Bacteria</taxon>
        <taxon>Pseudomonadati</taxon>
        <taxon>Campylobacterota</taxon>
        <taxon>Epsilonproteobacteria</taxon>
        <taxon>Campylobacterales</taxon>
        <taxon>Sulfurovaceae</taxon>
        <taxon>Sulfurovum</taxon>
        <taxon>environmental samples</taxon>
    </lineage>
</organism>
<dbReference type="PRINTS" id="PR00107">
    <property type="entry name" value="PHOSPHOCPHPR"/>
</dbReference>
<dbReference type="PROSITE" id="PS51350">
    <property type="entry name" value="PTS_HPR_DOM"/>
    <property type="match status" value="1"/>
</dbReference>
<dbReference type="EMBL" id="FAXN01000034">
    <property type="protein sequence ID" value="CUV65444.1"/>
    <property type="molecule type" value="Genomic_DNA"/>
</dbReference>
<dbReference type="Gene3D" id="3.20.20.60">
    <property type="entry name" value="Phosphoenolpyruvate-binding domains"/>
    <property type="match status" value="1"/>
</dbReference>
<feature type="domain" description="HPr" evidence="7">
    <location>
        <begin position="10"/>
        <end position="101"/>
    </location>
</feature>
<dbReference type="SUPFAM" id="SSF55594">
    <property type="entry name" value="HPr-like"/>
    <property type="match status" value="1"/>
</dbReference>
<protein>
    <submittedName>
        <fullName evidence="8">PTS system, EI component, phosphoenolpyruvate-protein kinase</fullName>
        <ecNumber evidence="8">2.7.1.69</ecNumber>
        <ecNumber evidence="8">2.7.3.9</ecNumber>
    </submittedName>
</protein>
<dbReference type="Gene3D" id="3.50.30.10">
    <property type="entry name" value="Phosphohistidine domain"/>
    <property type="match status" value="1"/>
</dbReference>
<dbReference type="InterPro" id="IPR015813">
    <property type="entry name" value="Pyrv/PenolPyrv_kinase-like_dom"/>
</dbReference>
<name>A0A0S4XMB1_9BACT</name>
<dbReference type="InterPro" id="IPR008279">
    <property type="entry name" value="PEP-util_enz_mobile_dom"/>
</dbReference>
<evidence type="ECO:0000256" key="6">
    <source>
        <dbReference type="ARBA" id="ARBA00022842"/>
    </source>
</evidence>
<comment type="cofactor">
    <cofactor evidence="1">
        <name>Mg(2+)</name>
        <dbReference type="ChEBI" id="CHEBI:18420"/>
    </cofactor>
</comment>
<dbReference type="InterPro" id="IPR036618">
    <property type="entry name" value="PtsI_HPr-bd_sf"/>
</dbReference>
<dbReference type="PANTHER" id="PTHR46244:SF6">
    <property type="entry name" value="PHOSPHOENOLPYRUVATE-PROTEIN PHOSPHOTRANSFERASE"/>
    <property type="match status" value="1"/>
</dbReference>
<keyword evidence="3 8" id="KW-0808">Transferase</keyword>
<dbReference type="SUPFAM" id="SSF51621">
    <property type="entry name" value="Phosphoenolpyruvate/pyruvate domain"/>
    <property type="match status" value="1"/>
</dbReference>
<keyword evidence="4" id="KW-0479">Metal-binding</keyword>
<gene>
    <name evidence="8" type="primary">ptnE</name>
    <name evidence="8" type="ORF">BN3087_340012</name>
</gene>
<accession>A0A0S4XMB1</accession>
<dbReference type="SUPFAM" id="SSF52009">
    <property type="entry name" value="Phosphohistidine domain"/>
    <property type="match status" value="1"/>
</dbReference>
<dbReference type="InterPro" id="IPR040442">
    <property type="entry name" value="Pyrv_kinase-like_dom_sf"/>
</dbReference>
<dbReference type="PRINTS" id="PR01736">
    <property type="entry name" value="PHPHTRNFRASE"/>
</dbReference>
<proteinExistence type="inferred from homology"/>
<keyword evidence="8" id="KW-0670">Pyruvate</keyword>
<dbReference type="EC" id="2.7.3.9" evidence="8"/>
<comment type="similarity">
    <text evidence="2">Belongs to the PEP-utilizing enzyme family.</text>
</comment>
<evidence type="ECO:0000256" key="4">
    <source>
        <dbReference type="ARBA" id="ARBA00022723"/>
    </source>
</evidence>
<evidence type="ECO:0000256" key="2">
    <source>
        <dbReference type="ARBA" id="ARBA00007837"/>
    </source>
</evidence>
<dbReference type="GO" id="GO:0016301">
    <property type="term" value="F:kinase activity"/>
    <property type="evidence" value="ECO:0007669"/>
    <property type="project" value="UniProtKB-KW"/>
</dbReference>
<evidence type="ECO:0000313" key="8">
    <source>
        <dbReference type="EMBL" id="CUV65444.1"/>
    </source>
</evidence>
<dbReference type="Gene3D" id="3.30.1340.10">
    <property type="entry name" value="HPr-like"/>
    <property type="match status" value="1"/>
</dbReference>
<dbReference type="AlphaFoldDB" id="A0A0S4XMB1"/>
<dbReference type="InterPro" id="IPR000032">
    <property type="entry name" value="HPr-like"/>
</dbReference>
<keyword evidence="6" id="KW-0460">Magnesium</keyword>